<dbReference type="AlphaFoldDB" id="S2JYK9"/>
<sequence>MYPFKKRFTTLERIPSSPSSPVPTPSDSHHHDSLPPSTPTISCPSLPDSPPSDPVSHLLRNQLELLIAPLSERIHYLESIIQNLTISVGDNIHTLTQNQQGIYDKLFEIGDVLIKPQQTNAPPTTDLRSTIRRLGVDTDQVLDIHYPGVNIVALLVRASTYARLHSIFRAHPSTNLQDSFNPLDPDNLGSREFRSAPKANRIAEIKRICTVQKLKALDHLHLPLRLEVAQYFAQQGWISAADHTAVIQQTEQTRLDPANVFGRRV</sequence>
<protein>
    <submittedName>
        <fullName evidence="2">Uncharacterized protein</fullName>
    </submittedName>
</protein>
<dbReference type="STRING" id="1220926.S2JYK9"/>
<dbReference type="InParanoid" id="S2JYK9"/>
<organism evidence="2 3">
    <name type="scientific">Mucor circinelloides f. circinelloides (strain 1006PhL)</name>
    <name type="common">Mucormycosis agent</name>
    <name type="synonym">Calyptromyces circinelloides</name>
    <dbReference type="NCBI Taxonomy" id="1220926"/>
    <lineage>
        <taxon>Eukaryota</taxon>
        <taxon>Fungi</taxon>
        <taxon>Fungi incertae sedis</taxon>
        <taxon>Mucoromycota</taxon>
        <taxon>Mucoromycotina</taxon>
        <taxon>Mucoromycetes</taxon>
        <taxon>Mucorales</taxon>
        <taxon>Mucorineae</taxon>
        <taxon>Mucoraceae</taxon>
        <taxon>Mucor</taxon>
    </lineage>
</organism>
<proteinExistence type="predicted"/>
<dbReference type="EMBL" id="KE123960">
    <property type="protein sequence ID" value="EPB87868.1"/>
    <property type="molecule type" value="Genomic_DNA"/>
</dbReference>
<dbReference type="OrthoDB" id="2206543at2759"/>
<evidence type="ECO:0000256" key="1">
    <source>
        <dbReference type="SAM" id="MobiDB-lite"/>
    </source>
</evidence>
<accession>S2JYK9</accession>
<gene>
    <name evidence="2" type="ORF">HMPREF1544_05275</name>
</gene>
<dbReference type="Proteomes" id="UP000014254">
    <property type="component" value="Unassembled WGS sequence"/>
</dbReference>
<evidence type="ECO:0000313" key="3">
    <source>
        <dbReference type="Proteomes" id="UP000014254"/>
    </source>
</evidence>
<name>S2JYK9_MUCC1</name>
<evidence type="ECO:0000313" key="2">
    <source>
        <dbReference type="EMBL" id="EPB87868.1"/>
    </source>
</evidence>
<dbReference type="OMA" id="WIQENEL"/>
<keyword evidence="3" id="KW-1185">Reference proteome</keyword>
<reference evidence="3" key="1">
    <citation type="submission" date="2013-05" db="EMBL/GenBank/DDBJ databases">
        <title>The Genome sequence of Mucor circinelloides f. circinelloides 1006PhL.</title>
        <authorList>
            <consortium name="The Broad Institute Genomics Platform"/>
            <person name="Cuomo C."/>
            <person name="Earl A."/>
            <person name="Findley K."/>
            <person name="Lee S.C."/>
            <person name="Walker B."/>
            <person name="Young S."/>
            <person name="Zeng Q."/>
            <person name="Gargeya S."/>
            <person name="Fitzgerald M."/>
            <person name="Haas B."/>
            <person name="Abouelleil A."/>
            <person name="Allen A.W."/>
            <person name="Alvarado L."/>
            <person name="Arachchi H.M."/>
            <person name="Berlin A.M."/>
            <person name="Chapman S.B."/>
            <person name="Gainer-Dewar J."/>
            <person name="Goldberg J."/>
            <person name="Griggs A."/>
            <person name="Gujja S."/>
            <person name="Hansen M."/>
            <person name="Howarth C."/>
            <person name="Imamovic A."/>
            <person name="Ireland A."/>
            <person name="Larimer J."/>
            <person name="McCowan C."/>
            <person name="Murphy C."/>
            <person name="Pearson M."/>
            <person name="Poon T.W."/>
            <person name="Priest M."/>
            <person name="Roberts A."/>
            <person name="Saif S."/>
            <person name="Shea T."/>
            <person name="Sisk P."/>
            <person name="Sykes S."/>
            <person name="Wortman J."/>
            <person name="Nusbaum C."/>
            <person name="Birren B."/>
        </authorList>
    </citation>
    <scope>NUCLEOTIDE SEQUENCE [LARGE SCALE GENOMIC DNA]</scope>
    <source>
        <strain evidence="3">1006PhL</strain>
    </source>
</reference>
<feature type="region of interest" description="Disordered" evidence="1">
    <location>
        <begin position="1"/>
        <end position="55"/>
    </location>
</feature>
<dbReference type="VEuPathDB" id="FungiDB:HMPREF1544_05275"/>